<dbReference type="Proteomes" id="UP000323567">
    <property type="component" value="Unassembled WGS sequence"/>
</dbReference>
<dbReference type="Proteomes" id="UP000322658">
    <property type="component" value="Unassembled WGS sequence"/>
</dbReference>
<evidence type="ECO:0000259" key="7">
    <source>
        <dbReference type="Pfam" id="PF14322"/>
    </source>
</evidence>
<evidence type="ECO:0000313" key="9">
    <source>
        <dbReference type="EMBL" id="KAA2377388.1"/>
    </source>
</evidence>
<accession>A0A5B3GDS8</accession>
<gene>
    <name evidence="9" type="ORF">F2Y07_02665</name>
    <name evidence="8" type="ORF">F2Y13_03600</name>
</gene>
<evidence type="ECO:0000256" key="4">
    <source>
        <dbReference type="ARBA" id="ARBA00023136"/>
    </source>
</evidence>
<evidence type="ECO:0000313" key="10">
    <source>
        <dbReference type="Proteomes" id="UP000322658"/>
    </source>
</evidence>
<evidence type="ECO:0000259" key="6">
    <source>
        <dbReference type="Pfam" id="PF07980"/>
    </source>
</evidence>
<dbReference type="EMBL" id="VVXK01000003">
    <property type="protein sequence ID" value="KAA2371466.1"/>
    <property type="molecule type" value="Genomic_DNA"/>
</dbReference>
<organism evidence="8 11">
    <name type="scientific">Alistipes shahii</name>
    <dbReference type="NCBI Taxonomy" id="328814"/>
    <lineage>
        <taxon>Bacteria</taxon>
        <taxon>Pseudomonadati</taxon>
        <taxon>Bacteroidota</taxon>
        <taxon>Bacteroidia</taxon>
        <taxon>Bacteroidales</taxon>
        <taxon>Rikenellaceae</taxon>
        <taxon>Alistipes</taxon>
    </lineage>
</organism>
<dbReference type="AlphaFoldDB" id="A0A5B3GDS8"/>
<evidence type="ECO:0000256" key="1">
    <source>
        <dbReference type="ARBA" id="ARBA00004442"/>
    </source>
</evidence>
<evidence type="ECO:0000313" key="8">
    <source>
        <dbReference type="EMBL" id="KAA2371466.1"/>
    </source>
</evidence>
<comment type="subcellular location">
    <subcellularLocation>
        <location evidence="1">Cell outer membrane</location>
    </subcellularLocation>
</comment>
<dbReference type="GO" id="GO:0009279">
    <property type="term" value="C:cell outer membrane"/>
    <property type="evidence" value="ECO:0007669"/>
    <property type="project" value="UniProtKB-SubCell"/>
</dbReference>
<feature type="domain" description="RagB/SusD" evidence="6">
    <location>
        <begin position="339"/>
        <end position="448"/>
    </location>
</feature>
<comment type="similarity">
    <text evidence="2">Belongs to the SusD family.</text>
</comment>
<dbReference type="RefSeq" id="WP_022061829.1">
    <property type="nucleotide sequence ID" value="NZ_CATYVA010000026.1"/>
</dbReference>
<dbReference type="Pfam" id="PF07980">
    <property type="entry name" value="SusD_RagB"/>
    <property type="match status" value="1"/>
</dbReference>
<dbReference type="SUPFAM" id="SSF48452">
    <property type="entry name" value="TPR-like"/>
    <property type="match status" value="1"/>
</dbReference>
<dbReference type="InterPro" id="IPR012944">
    <property type="entry name" value="SusD_RagB_dom"/>
</dbReference>
<keyword evidence="3" id="KW-0732">Signal</keyword>
<dbReference type="InterPro" id="IPR033985">
    <property type="entry name" value="SusD-like_N"/>
</dbReference>
<evidence type="ECO:0000256" key="2">
    <source>
        <dbReference type="ARBA" id="ARBA00006275"/>
    </source>
</evidence>
<dbReference type="EMBL" id="VVXJ01000004">
    <property type="protein sequence ID" value="KAA2377388.1"/>
    <property type="molecule type" value="Genomic_DNA"/>
</dbReference>
<evidence type="ECO:0000256" key="5">
    <source>
        <dbReference type="ARBA" id="ARBA00023237"/>
    </source>
</evidence>
<evidence type="ECO:0000313" key="11">
    <source>
        <dbReference type="Proteomes" id="UP000323567"/>
    </source>
</evidence>
<dbReference type="InterPro" id="IPR011990">
    <property type="entry name" value="TPR-like_helical_dom_sf"/>
</dbReference>
<protein>
    <submittedName>
        <fullName evidence="8">RagB/SusD family nutrient uptake outer membrane protein</fullName>
    </submittedName>
</protein>
<dbReference type="Pfam" id="PF14322">
    <property type="entry name" value="SusD-like_3"/>
    <property type="match status" value="1"/>
</dbReference>
<proteinExistence type="inferred from homology"/>
<reference evidence="10 11" key="1">
    <citation type="journal article" date="2019" name="Nat. Med.">
        <title>A library of human gut bacterial isolates paired with longitudinal multiomics data enables mechanistic microbiome research.</title>
        <authorList>
            <person name="Poyet M."/>
            <person name="Groussin M."/>
            <person name="Gibbons S.M."/>
            <person name="Avila-Pacheco J."/>
            <person name="Jiang X."/>
            <person name="Kearney S.M."/>
            <person name="Perrotta A.R."/>
            <person name="Berdy B."/>
            <person name="Zhao S."/>
            <person name="Lieberman T.D."/>
            <person name="Swanson P.K."/>
            <person name="Smith M."/>
            <person name="Roesemann S."/>
            <person name="Alexander J.E."/>
            <person name="Rich S.A."/>
            <person name="Livny J."/>
            <person name="Vlamakis H."/>
            <person name="Clish C."/>
            <person name="Bullock K."/>
            <person name="Deik A."/>
            <person name="Scott J."/>
            <person name="Pierce K.A."/>
            <person name="Xavier R.J."/>
            <person name="Alm E.J."/>
        </authorList>
    </citation>
    <scope>NUCLEOTIDE SEQUENCE [LARGE SCALE GENOMIC DNA]</scope>
    <source>
        <strain evidence="9 10">BIOML-A1</strain>
        <strain evidence="8 11">BIOML-A2</strain>
    </source>
</reference>
<evidence type="ECO:0000256" key="3">
    <source>
        <dbReference type="ARBA" id="ARBA00022729"/>
    </source>
</evidence>
<comment type="caution">
    <text evidence="8">The sequence shown here is derived from an EMBL/GenBank/DDBJ whole genome shotgun (WGS) entry which is preliminary data.</text>
</comment>
<name>A0A5B3GDS8_9BACT</name>
<sequence length="483" mass="54648">MKNKILTLILLASALCPGCSGWLDVKPYDQISEEELLESEEGFQKLLNGIYIELNSDELYGSTLSVEMIEILGGAYEIGDNSSVWGDYLDLKDYDYNTDYWRGRLNGTWNKAYALILNCNKLLKNIQGRQALFTGHNYDIIRGEALALRAMLHFDMLRLFGPVYSLNPDGTSIPYYADETLTPEALLPASQVVYKVLQDLMAARSALLNDPVITEGTLMSSAGNGSNFLRYRALRLNYYAVSALLARVNLYAGQKQDALTYAVEVIRASNNGIFPFVDRSLVVGNPEDPDRIFSSEVVFALSHAKRSQLFLNYFNPARTTFTFRMESDLISKAIFGGGAETGGYQDDYRNRVNWSTSGENRYFYKYTDMAQTGKIQNTMIPMLRLGEMYLIAAESQSDVLANGTSYVNTLRRNRGISTSLEALTPELLKYEYIRELYGEGQLFYLYKRLFSKVIWSYTDSRNPEPSTNLFVVPLPDSETENRE</sequence>
<keyword evidence="4" id="KW-0472">Membrane</keyword>
<dbReference type="Gene3D" id="1.25.40.390">
    <property type="match status" value="1"/>
</dbReference>
<keyword evidence="5" id="KW-0998">Cell outer membrane</keyword>
<feature type="domain" description="SusD-like N-terminal" evidence="7">
    <location>
        <begin position="22"/>
        <end position="209"/>
    </location>
</feature>